<accession>A0A1C7NFT4</accession>
<evidence type="ECO:0000259" key="6">
    <source>
        <dbReference type="PROSITE" id="PS51382"/>
    </source>
</evidence>
<dbReference type="PANTHER" id="PTHR23327:SF51">
    <property type="entry name" value="TRANSCRIPTIONAL REGULATOR OF YEAST FORM ADHERENCE 3"/>
    <property type="match status" value="1"/>
</dbReference>
<dbReference type="InterPro" id="IPR001841">
    <property type="entry name" value="Znf_RING"/>
</dbReference>
<dbReference type="SUPFAM" id="SSF57850">
    <property type="entry name" value="RING/U-box"/>
    <property type="match status" value="1"/>
</dbReference>
<evidence type="ECO:0000256" key="3">
    <source>
        <dbReference type="ARBA" id="ARBA00022833"/>
    </source>
</evidence>
<evidence type="ECO:0000259" key="5">
    <source>
        <dbReference type="PROSITE" id="PS50089"/>
    </source>
</evidence>
<keyword evidence="3" id="KW-0862">Zinc</keyword>
<dbReference type="CDD" id="cd23137">
    <property type="entry name" value="RING-HC_TRY3-like"/>
    <property type="match status" value="1"/>
</dbReference>
<evidence type="ECO:0000256" key="1">
    <source>
        <dbReference type="ARBA" id="ARBA00022723"/>
    </source>
</evidence>
<feature type="domain" description="RING-type" evidence="5">
    <location>
        <begin position="406"/>
        <end position="445"/>
    </location>
</feature>
<organism evidence="7 8">
    <name type="scientific">Choanephora cucurbitarum</name>
    <dbReference type="NCBI Taxonomy" id="101091"/>
    <lineage>
        <taxon>Eukaryota</taxon>
        <taxon>Fungi</taxon>
        <taxon>Fungi incertae sedis</taxon>
        <taxon>Mucoromycota</taxon>
        <taxon>Mucoromycotina</taxon>
        <taxon>Mucoromycetes</taxon>
        <taxon>Mucorales</taxon>
        <taxon>Mucorineae</taxon>
        <taxon>Choanephoraceae</taxon>
        <taxon>Choanephoroideae</taxon>
        <taxon>Choanephora</taxon>
    </lineage>
</organism>
<dbReference type="PROSITE" id="PS50089">
    <property type="entry name" value="ZF_RING_2"/>
    <property type="match status" value="1"/>
</dbReference>
<sequence length="517" mass="60055">MKFGKQLETEAEDIPSEWRPYLIQYKALKKIITRVAEEIESRGLSASLLHECLEDSGNEESFAIHDNEQDHDNDSIPKIKYYFIGEVPNVKPCIEFSYDPSEPKVQQMLSKLLISSETPNQDADRPKLEYKRSHNNKDIFSLSSSINSGEEDVLHSPAFTRQRRDSTVQLVKELVKLTLAERDRIKDSHEHEDMTERTESMERGKLKTLVIELEQDDEFFKLLLAELDQAAKLQNVTSQRFEEDINSLELCMIKAAAPTQKSEMYHWRKIFSVYMDAQIFQGNAEADRTFRSVERAKRQMTWFVEQLNKQDLLKKFKTKESKSAFEQFIALNTELITMKHYQVLNQTAMRKILKKHDKRSGLTASQSFPELVSTEQLFSPKLAGMLYATITSKLTSIIPQPDDYACPVCMNVAWRPIRLRCDHVFCVRCLVKAQKKKMNGCPLCRHPTAVRDATALNLDEGLQNFLKLYFPQEIKEKKRDNEREQAIEDIQAMTGKKYSEEQLMRMSQQSHNKCLIM</sequence>
<keyword evidence="8" id="KW-1185">Reference proteome</keyword>
<dbReference type="InParanoid" id="A0A1C7NFT4"/>
<gene>
    <name evidence="7" type="primary">TRY3_1</name>
    <name evidence="7" type="ORF">A0J61_05726</name>
</gene>
<keyword evidence="2 4" id="KW-0863">Zinc-finger</keyword>
<dbReference type="OrthoDB" id="5588846at2759"/>
<evidence type="ECO:0000313" key="8">
    <source>
        <dbReference type="Proteomes" id="UP000093000"/>
    </source>
</evidence>
<dbReference type="Pfam" id="PF03105">
    <property type="entry name" value="SPX"/>
    <property type="match status" value="1"/>
</dbReference>
<evidence type="ECO:0000313" key="7">
    <source>
        <dbReference type="EMBL" id="OBZ86224.1"/>
    </source>
</evidence>
<dbReference type="GO" id="GO:0008270">
    <property type="term" value="F:zinc ion binding"/>
    <property type="evidence" value="ECO:0007669"/>
    <property type="project" value="UniProtKB-KW"/>
</dbReference>
<keyword evidence="1" id="KW-0479">Metal-binding</keyword>
<dbReference type="STRING" id="101091.A0A1C7NFT4"/>
<dbReference type="EMBL" id="LUGH01000318">
    <property type="protein sequence ID" value="OBZ86224.1"/>
    <property type="molecule type" value="Genomic_DNA"/>
</dbReference>
<dbReference type="PANTHER" id="PTHR23327">
    <property type="entry name" value="RING FINGER PROTEIN 127"/>
    <property type="match status" value="1"/>
</dbReference>
<feature type="domain" description="SPX" evidence="6">
    <location>
        <begin position="1"/>
        <end position="370"/>
    </location>
</feature>
<protein>
    <submittedName>
        <fullName evidence="7">Transcriptional regulator of yeast-form-adherence 3</fullName>
    </submittedName>
</protein>
<dbReference type="AlphaFoldDB" id="A0A1C7NFT4"/>
<dbReference type="PROSITE" id="PS00518">
    <property type="entry name" value="ZF_RING_1"/>
    <property type="match status" value="1"/>
</dbReference>
<dbReference type="InterPro" id="IPR017907">
    <property type="entry name" value="Znf_RING_CS"/>
</dbReference>
<dbReference type="Pfam" id="PF00097">
    <property type="entry name" value="zf-C3HC4"/>
    <property type="match status" value="1"/>
</dbReference>
<dbReference type="Gene3D" id="3.30.40.10">
    <property type="entry name" value="Zinc/RING finger domain, C3HC4 (zinc finger)"/>
    <property type="match status" value="1"/>
</dbReference>
<reference evidence="7 8" key="1">
    <citation type="submission" date="2016-03" db="EMBL/GenBank/DDBJ databases">
        <title>Choanephora cucurbitarum.</title>
        <authorList>
            <person name="Min B."/>
            <person name="Park H."/>
            <person name="Park J.-H."/>
            <person name="Shin H.-D."/>
            <person name="Choi I.-G."/>
        </authorList>
    </citation>
    <scope>NUCLEOTIDE SEQUENCE [LARGE SCALE GENOMIC DNA]</scope>
    <source>
        <strain evidence="7 8">KUS-F28377</strain>
    </source>
</reference>
<dbReference type="PROSITE" id="PS51382">
    <property type="entry name" value="SPX"/>
    <property type="match status" value="1"/>
</dbReference>
<evidence type="ECO:0000256" key="2">
    <source>
        <dbReference type="ARBA" id="ARBA00022771"/>
    </source>
</evidence>
<dbReference type="InterPro" id="IPR018957">
    <property type="entry name" value="Znf_C3HC4_RING-type"/>
</dbReference>
<name>A0A1C7NFT4_9FUNG</name>
<comment type="caution">
    <text evidence="7">The sequence shown here is derived from an EMBL/GenBank/DDBJ whole genome shotgun (WGS) entry which is preliminary data.</text>
</comment>
<dbReference type="SMART" id="SM00184">
    <property type="entry name" value="RING"/>
    <property type="match status" value="1"/>
</dbReference>
<dbReference type="InterPro" id="IPR004331">
    <property type="entry name" value="SPX_dom"/>
</dbReference>
<evidence type="ECO:0000256" key="4">
    <source>
        <dbReference type="PROSITE-ProRule" id="PRU00175"/>
    </source>
</evidence>
<dbReference type="InterPro" id="IPR013083">
    <property type="entry name" value="Znf_RING/FYVE/PHD"/>
</dbReference>
<proteinExistence type="predicted"/>
<dbReference type="Proteomes" id="UP000093000">
    <property type="component" value="Unassembled WGS sequence"/>
</dbReference>